<proteinExistence type="predicted"/>
<evidence type="ECO:0008006" key="4">
    <source>
        <dbReference type="Google" id="ProtNLM"/>
    </source>
</evidence>
<protein>
    <recommendedName>
        <fullName evidence="4">Secreted protein</fullName>
    </recommendedName>
</protein>
<comment type="caution">
    <text evidence="2">The sequence shown here is derived from an EMBL/GenBank/DDBJ whole genome shotgun (WGS) entry which is preliminary data.</text>
</comment>
<dbReference type="EMBL" id="JABFUD020000012">
    <property type="protein sequence ID" value="KAI5072736.1"/>
    <property type="molecule type" value="Genomic_DNA"/>
</dbReference>
<dbReference type="Proteomes" id="UP000886520">
    <property type="component" value="Chromosome 12"/>
</dbReference>
<gene>
    <name evidence="2" type="ORF">GOP47_0012842</name>
</gene>
<name>A0A9D4US15_ADICA</name>
<organism evidence="2 3">
    <name type="scientific">Adiantum capillus-veneris</name>
    <name type="common">Maidenhair fern</name>
    <dbReference type="NCBI Taxonomy" id="13818"/>
    <lineage>
        <taxon>Eukaryota</taxon>
        <taxon>Viridiplantae</taxon>
        <taxon>Streptophyta</taxon>
        <taxon>Embryophyta</taxon>
        <taxon>Tracheophyta</taxon>
        <taxon>Polypodiopsida</taxon>
        <taxon>Polypodiidae</taxon>
        <taxon>Polypodiales</taxon>
        <taxon>Pteridineae</taxon>
        <taxon>Pteridaceae</taxon>
        <taxon>Vittarioideae</taxon>
        <taxon>Adiantum</taxon>
    </lineage>
</organism>
<keyword evidence="3" id="KW-1185">Reference proteome</keyword>
<sequence length="88" mass="9789">MKQVRDGLSHEQIVALLFMIASVAEAVVEASRASHPQSRVDGCNASCFSWNVLCFWFYSWVEGSVLRNSFAMVVSLPCKLTILKSTSF</sequence>
<feature type="signal peptide" evidence="1">
    <location>
        <begin position="1"/>
        <end position="26"/>
    </location>
</feature>
<evidence type="ECO:0000313" key="2">
    <source>
        <dbReference type="EMBL" id="KAI5072736.1"/>
    </source>
</evidence>
<evidence type="ECO:0000313" key="3">
    <source>
        <dbReference type="Proteomes" id="UP000886520"/>
    </source>
</evidence>
<evidence type="ECO:0000256" key="1">
    <source>
        <dbReference type="SAM" id="SignalP"/>
    </source>
</evidence>
<feature type="chain" id="PRO_5039214745" description="Secreted protein" evidence="1">
    <location>
        <begin position="27"/>
        <end position="88"/>
    </location>
</feature>
<reference evidence="2" key="1">
    <citation type="submission" date="2021-01" db="EMBL/GenBank/DDBJ databases">
        <title>Adiantum capillus-veneris genome.</title>
        <authorList>
            <person name="Fang Y."/>
            <person name="Liao Q."/>
        </authorList>
    </citation>
    <scope>NUCLEOTIDE SEQUENCE</scope>
    <source>
        <strain evidence="2">H3</strain>
        <tissue evidence="2">Leaf</tissue>
    </source>
</reference>
<accession>A0A9D4US15</accession>
<dbReference type="AlphaFoldDB" id="A0A9D4US15"/>
<keyword evidence="1" id="KW-0732">Signal</keyword>